<protein>
    <submittedName>
        <fullName evidence="15">Uncharacterized protein</fullName>
    </submittedName>
</protein>
<evidence type="ECO:0000256" key="4">
    <source>
        <dbReference type="ARBA" id="ARBA00004629"/>
    </source>
</evidence>
<evidence type="ECO:0000313" key="15">
    <source>
        <dbReference type="EMBL" id="CAK8671112.1"/>
    </source>
</evidence>
<dbReference type="Pfam" id="PF01344">
    <property type="entry name" value="Kelch_1"/>
    <property type="match status" value="1"/>
</dbReference>
<dbReference type="SUPFAM" id="SSF50978">
    <property type="entry name" value="WD40 repeat-like"/>
    <property type="match status" value="1"/>
</dbReference>
<evidence type="ECO:0000256" key="14">
    <source>
        <dbReference type="PROSITE-ProRule" id="PRU00221"/>
    </source>
</evidence>
<dbReference type="InterPro" id="IPR015943">
    <property type="entry name" value="WD40/YVTN_repeat-like_dom_sf"/>
</dbReference>
<accession>A0ABP0EUW7</accession>
<feature type="repeat" description="WD" evidence="14">
    <location>
        <begin position="61"/>
        <end position="95"/>
    </location>
</feature>
<keyword evidence="16" id="KW-1185">Reference proteome</keyword>
<evidence type="ECO:0000256" key="11">
    <source>
        <dbReference type="ARBA" id="ARBA00022927"/>
    </source>
</evidence>
<reference evidence="15 16" key="1">
    <citation type="submission" date="2024-02" db="EMBL/GenBank/DDBJ databases">
        <authorList>
            <person name="Daric V."/>
            <person name="Darras S."/>
        </authorList>
    </citation>
    <scope>NUCLEOTIDE SEQUENCE [LARGE SCALE GENOMIC DNA]</scope>
</reference>
<organism evidence="15 16">
    <name type="scientific">Clavelina lepadiformis</name>
    <name type="common">Light-bulb sea squirt</name>
    <name type="synonym">Ascidia lepadiformis</name>
    <dbReference type="NCBI Taxonomy" id="159417"/>
    <lineage>
        <taxon>Eukaryota</taxon>
        <taxon>Metazoa</taxon>
        <taxon>Chordata</taxon>
        <taxon>Tunicata</taxon>
        <taxon>Ascidiacea</taxon>
        <taxon>Aplousobranchia</taxon>
        <taxon>Clavelinidae</taxon>
        <taxon>Clavelina</taxon>
    </lineage>
</organism>
<proteinExistence type="inferred from homology"/>
<comment type="caution">
    <text evidence="15">The sequence shown here is derived from an EMBL/GenBank/DDBJ whole genome shotgun (WGS) entry which is preliminary data.</text>
</comment>
<dbReference type="InterPro" id="IPR001680">
    <property type="entry name" value="WD40_rpt"/>
</dbReference>
<dbReference type="Pfam" id="PF24681">
    <property type="entry name" value="Kelch_KLHDC2_KLHL20_DRC7"/>
    <property type="match status" value="1"/>
</dbReference>
<comment type="function">
    <text evidence="1">Component of the Nup107-160 subcomplex of the nuclear pore complex (NPC). The Nup107-160 subcomplex is required for the assembly of a functional NPC. The Nup107-160 subcomplex is also required for normal kinetochore microtubule attachment, mitotic progression and chromosome segregation. This subunit plays a role in recruitment of the Nup107-160 subcomplex to the kinetochore.</text>
</comment>
<evidence type="ECO:0000256" key="13">
    <source>
        <dbReference type="ARBA" id="ARBA00023242"/>
    </source>
</evidence>
<dbReference type="InterPro" id="IPR019775">
    <property type="entry name" value="WD40_repeat_CS"/>
</dbReference>
<feature type="repeat" description="WD" evidence="14">
    <location>
        <begin position="16"/>
        <end position="53"/>
    </location>
</feature>
<keyword evidence="13" id="KW-0539">Nucleus</keyword>
<evidence type="ECO:0000256" key="8">
    <source>
        <dbReference type="ARBA" id="ARBA00022574"/>
    </source>
</evidence>
<evidence type="ECO:0000256" key="5">
    <source>
        <dbReference type="ARBA" id="ARBA00010102"/>
    </source>
</evidence>
<keyword evidence="6" id="KW-0880">Kelch repeat</keyword>
<keyword evidence="7" id="KW-0813">Transport</keyword>
<dbReference type="Pfam" id="PF00400">
    <property type="entry name" value="WD40"/>
    <property type="match status" value="3"/>
</dbReference>
<dbReference type="PANTHER" id="PTHR11024">
    <property type="entry name" value="NUCLEAR PORE COMPLEX PROTEIN SEC13 / SEH1 FAMILY MEMBER"/>
    <property type="match status" value="1"/>
</dbReference>
<dbReference type="SUPFAM" id="SSF117281">
    <property type="entry name" value="Kelch motif"/>
    <property type="match status" value="1"/>
</dbReference>
<dbReference type="PROSITE" id="PS50082">
    <property type="entry name" value="WD_REPEATS_2"/>
    <property type="match status" value="3"/>
</dbReference>
<keyword evidence="11" id="KW-0653">Protein transport</keyword>
<evidence type="ECO:0000256" key="10">
    <source>
        <dbReference type="ARBA" id="ARBA00022838"/>
    </source>
</evidence>
<keyword evidence="12" id="KW-0458">Lysosome</keyword>
<dbReference type="SMART" id="SM00612">
    <property type="entry name" value="Kelch"/>
    <property type="match status" value="5"/>
</dbReference>
<evidence type="ECO:0000256" key="3">
    <source>
        <dbReference type="ARBA" id="ARBA00004371"/>
    </source>
</evidence>
<sequence length="664" mass="75002">MGDSYVNNTYTAMRINSQHKDLIHDVSFDFFGKRMATCSSDQSVKVWDLNENEEWICTSSWKTHSASVWKVTWAHPEFGQVLATCSFDRTVAVWEESIVENASSQLNHIWINKTNLVDSRTSVKDVKFSPKHLGLQLASCSSNGVVRIYEAPDPMNLTHWSMQHELLCKMSCSCISWNPSTYRYHAPMLAVGCDDPSNSTGGKVFIFEYNDTERDWVKVQMIMKITDPVNDVAFAPNMGKKHHVLAIASKDVHIYNLNPVSDDLNNQNSAEQSDLTLQEVAHFTDHNSKVTRLSWNDFGTILLSTGDDGKVFLWMANYMDIWKRIGIIESILGVDKKRILRRLKEKHNPSTHQLAGGDHGDGVAVTRPAVLVTGGRLYDQLTAQIQELNPKDGSWKEITRMPVTLSHHSVAVKNNVLYVAGGEDTAMAGVRALTSMWSYDPSKNEWETLPDMLHGRAFFCFASLNEHLIAVGGKSSKVIRTSVEKYCILSRRWEFSHCLKQPRFAHAGCVYKHHLYVTGGVVKKSSKVDTMRYNLDANQWQNLAPMRCARSRHCMAYVRDRMYVFGGESESQGVCQPVNIALECYTPLCDQWHKVAQKVPFQSDIECGCAEHGDQIFLIGGCRANLADHRLDVASYDPETDTWTPRNKLPRRLRGTACAVLALR</sequence>
<dbReference type="InterPro" id="IPR015915">
    <property type="entry name" value="Kelch-typ_b-propeller"/>
</dbReference>
<dbReference type="SMART" id="SM00320">
    <property type="entry name" value="WD40"/>
    <property type="match status" value="5"/>
</dbReference>
<gene>
    <name evidence="15" type="ORF">CVLEPA_LOCUS132</name>
</gene>
<feature type="repeat" description="WD" evidence="14">
    <location>
        <begin position="283"/>
        <end position="314"/>
    </location>
</feature>
<evidence type="ECO:0000256" key="9">
    <source>
        <dbReference type="ARBA" id="ARBA00022737"/>
    </source>
</evidence>
<comment type="similarity">
    <text evidence="5">Belongs to the WD repeat SEC13 family.</text>
</comment>
<evidence type="ECO:0000256" key="6">
    <source>
        <dbReference type="ARBA" id="ARBA00022441"/>
    </source>
</evidence>
<evidence type="ECO:0000256" key="2">
    <source>
        <dbReference type="ARBA" id="ARBA00004259"/>
    </source>
</evidence>
<evidence type="ECO:0000256" key="1">
    <source>
        <dbReference type="ARBA" id="ARBA00002483"/>
    </source>
</evidence>
<dbReference type="InterPro" id="IPR006652">
    <property type="entry name" value="Kelch_1"/>
</dbReference>
<evidence type="ECO:0000313" key="16">
    <source>
        <dbReference type="Proteomes" id="UP001642483"/>
    </source>
</evidence>
<dbReference type="EMBL" id="CAWYQH010000001">
    <property type="protein sequence ID" value="CAK8671112.1"/>
    <property type="molecule type" value="Genomic_DNA"/>
</dbReference>
<dbReference type="Gene3D" id="2.130.10.10">
    <property type="entry name" value="YVTN repeat-like/Quinoprotein amine dehydrogenase"/>
    <property type="match status" value="1"/>
</dbReference>
<comment type="subcellular location">
    <subcellularLocation>
        <location evidence="4">Chromosome</location>
        <location evidence="4">Centromere</location>
        <location evidence="4">Kinetochore</location>
    </subcellularLocation>
    <subcellularLocation>
        <location evidence="3">Lysosome</location>
    </subcellularLocation>
    <subcellularLocation>
        <location evidence="2">Nucleus envelope</location>
    </subcellularLocation>
</comment>
<keyword evidence="10" id="KW-0995">Kinetochore</keyword>
<dbReference type="InterPro" id="IPR037363">
    <property type="entry name" value="Sec13/Seh1_fam"/>
</dbReference>
<dbReference type="PROSITE" id="PS00678">
    <property type="entry name" value="WD_REPEATS_1"/>
    <property type="match status" value="1"/>
</dbReference>
<keyword evidence="9" id="KW-0677">Repeat</keyword>
<dbReference type="Proteomes" id="UP001642483">
    <property type="component" value="Unassembled WGS sequence"/>
</dbReference>
<evidence type="ECO:0000256" key="12">
    <source>
        <dbReference type="ARBA" id="ARBA00023228"/>
    </source>
</evidence>
<name>A0ABP0EUW7_CLALP</name>
<dbReference type="InterPro" id="IPR036322">
    <property type="entry name" value="WD40_repeat_dom_sf"/>
</dbReference>
<dbReference type="PROSITE" id="PS50294">
    <property type="entry name" value="WD_REPEATS_REGION"/>
    <property type="match status" value="2"/>
</dbReference>
<evidence type="ECO:0000256" key="7">
    <source>
        <dbReference type="ARBA" id="ARBA00022448"/>
    </source>
</evidence>
<keyword evidence="8 14" id="KW-0853">WD repeat</keyword>
<dbReference type="Gene3D" id="2.120.10.80">
    <property type="entry name" value="Kelch-type beta propeller"/>
    <property type="match status" value="1"/>
</dbReference>
<dbReference type="PANTHER" id="PTHR11024:SF3">
    <property type="entry name" value="NUCLEOPORIN SEH1"/>
    <property type="match status" value="1"/>
</dbReference>